<evidence type="ECO:0000256" key="4">
    <source>
        <dbReference type="ARBA" id="ARBA00022475"/>
    </source>
</evidence>
<reference evidence="10" key="2">
    <citation type="journal article" date="2020" name="mSystems">
        <title>Genome- and Community-Level Interaction Insights into Carbon Utilization and Element Cycling Functions of Hydrothermarchaeota in Hydrothermal Sediment.</title>
        <authorList>
            <person name="Zhou Z."/>
            <person name="Liu Y."/>
            <person name="Xu W."/>
            <person name="Pan J."/>
            <person name="Luo Z.H."/>
            <person name="Li M."/>
        </authorList>
    </citation>
    <scope>NUCLEOTIDE SEQUENCE [LARGE SCALE GENOMIC DNA]</scope>
    <source>
        <strain evidence="10">HyVt-219</strain>
    </source>
</reference>
<sequence length="89" mass="9816">MGPEVAAEIARRAIMTAALICMPPLVVGLVVGLIVGIFQAITQIHEMTLTFIPKIIAVGIAIYLLFPWMLKLITHYTSTLYLSVNLFMK</sequence>
<keyword evidence="7 9" id="KW-0472">Membrane</keyword>
<evidence type="ECO:0000313" key="11">
    <source>
        <dbReference type="EMBL" id="RLE12509.1"/>
    </source>
</evidence>
<keyword evidence="8 9" id="KW-0975">Bacterial flagellum</keyword>
<dbReference type="PIRSF" id="PIRSF004669">
    <property type="entry name" value="FliQ"/>
    <property type="match status" value="1"/>
</dbReference>
<dbReference type="EMBL" id="DRBC01000197">
    <property type="protein sequence ID" value="HDN84779.1"/>
    <property type="molecule type" value="Genomic_DNA"/>
</dbReference>
<accession>A0A662DE96</accession>
<dbReference type="Pfam" id="PF01313">
    <property type="entry name" value="Bac_export_3"/>
    <property type="match status" value="1"/>
</dbReference>
<evidence type="ECO:0000256" key="5">
    <source>
        <dbReference type="ARBA" id="ARBA00022692"/>
    </source>
</evidence>
<evidence type="ECO:0000256" key="7">
    <source>
        <dbReference type="ARBA" id="ARBA00023136"/>
    </source>
</evidence>
<dbReference type="GO" id="GO:0009306">
    <property type="term" value="P:protein secretion"/>
    <property type="evidence" value="ECO:0007669"/>
    <property type="project" value="InterPro"/>
</dbReference>
<name>A0A662DE96_UNCAE</name>
<dbReference type="InterPro" id="IPR002191">
    <property type="entry name" value="Bac_export_3"/>
</dbReference>
<dbReference type="GO" id="GO:0009425">
    <property type="term" value="C:bacterial-type flagellum basal body"/>
    <property type="evidence" value="ECO:0007669"/>
    <property type="project" value="UniProtKB-SubCell"/>
</dbReference>
<reference evidence="11 12" key="1">
    <citation type="submission" date="2018-06" db="EMBL/GenBank/DDBJ databases">
        <title>Extensive metabolic versatility and redundancy in microbially diverse, dynamic hydrothermal sediments.</title>
        <authorList>
            <person name="Dombrowski N."/>
            <person name="Teske A."/>
            <person name="Baker B.J."/>
        </authorList>
    </citation>
    <scope>NUCLEOTIDE SEQUENCE [LARGE SCALE GENOMIC DNA]</scope>
    <source>
        <strain evidence="11">B19_G9</strain>
    </source>
</reference>
<evidence type="ECO:0000256" key="1">
    <source>
        <dbReference type="ARBA" id="ARBA00004651"/>
    </source>
</evidence>
<feature type="transmembrane region" description="Helical" evidence="9">
    <location>
        <begin position="12"/>
        <end position="41"/>
    </location>
</feature>
<comment type="caution">
    <text evidence="11">The sequence shown here is derived from an EMBL/GenBank/DDBJ whole genome shotgun (WGS) entry which is preliminary data.</text>
</comment>
<dbReference type="PRINTS" id="PR00952">
    <property type="entry name" value="TYPE3IMQPROT"/>
</dbReference>
<dbReference type="Proteomes" id="UP000885660">
    <property type="component" value="Unassembled WGS sequence"/>
</dbReference>
<dbReference type="PANTHER" id="PTHR34040:SF2">
    <property type="entry name" value="FLAGELLAR BIOSYNTHETIC PROTEIN FLIQ"/>
    <property type="match status" value="1"/>
</dbReference>
<evidence type="ECO:0000256" key="2">
    <source>
        <dbReference type="ARBA" id="ARBA00006156"/>
    </source>
</evidence>
<keyword evidence="5 9" id="KW-0812">Transmembrane</keyword>
<keyword evidence="6 9" id="KW-1133">Transmembrane helix</keyword>
<evidence type="ECO:0000313" key="12">
    <source>
        <dbReference type="Proteomes" id="UP000267654"/>
    </source>
</evidence>
<gene>
    <name evidence="9 11" type="primary">fliQ</name>
    <name evidence="11" type="ORF">DRI96_04415</name>
    <name evidence="10" type="ORF">ENG47_03370</name>
</gene>
<comment type="function">
    <text evidence="9">Role in flagellar biosynthesis.</text>
</comment>
<dbReference type="EMBL" id="QMQB01000152">
    <property type="protein sequence ID" value="RLE12509.1"/>
    <property type="molecule type" value="Genomic_DNA"/>
</dbReference>
<comment type="subcellular location">
    <subcellularLocation>
        <location evidence="1 9">Cell membrane</location>
        <topology evidence="1">Multi-pass membrane protein</topology>
    </subcellularLocation>
    <subcellularLocation>
        <location evidence="9">Bacterial flagellum basal body</location>
    </subcellularLocation>
</comment>
<protein>
    <recommendedName>
        <fullName evidence="3 9">Flagellar biosynthetic protein FliQ</fullName>
    </recommendedName>
</protein>
<dbReference type="NCBIfam" id="TIGR01402">
    <property type="entry name" value="fliQ"/>
    <property type="match status" value="1"/>
</dbReference>
<keyword evidence="4 9" id="KW-1003">Cell membrane</keyword>
<comment type="similarity">
    <text evidence="2 9">Belongs to the FliQ/MopD/SpaQ family.</text>
</comment>
<dbReference type="PANTHER" id="PTHR34040">
    <property type="entry name" value="FLAGELLAR BIOSYNTHETIC PROTEIN FLIQ"/>
    <property type="match status" value="1"/>
</dbReference>
<keyword evidence="11" id="KW-0282">Flagellum</keyword>
<evidence type="ECO:0000256" key="6">
    <source>
        <dbReference type="ARBA" id="ARBA00022989"/>
    </source>
</evidence>
<evidence type="ECO:0000256" key="9">
    <source>
        <dbReference type="RuleBase" id="RU364090"/>
    </source>
</evidence>
<proteinExistence type="inferred from homology"/>
<keyword evidence="11" id="KW-0969">Cilium</keyword>
<keyword evidence="11" id="KW-0966">Cell projection</keyword>
<feature type="transmembrane region" description="Helical" evidence="9">
    <location>
        <begin position="47"/>
        <end position="66"/>
    </location>
</feature>
<evidence type="ECO:0000256" key="8">
    <source>
        <dbReference type="ARBA" id="ARBA00023143"/>
    </source>
</evidence>
<dbReference type="InterPro" id="IPR006305">
    <property type="entry name" value="FliQ"/>
</dbReference>
<dbReference type="GO" id="GO:0044780">
    <property type="term" value="P:bacterial-type flagellum assembly"/>
    <property type="evidence" value="ECO:0007669"/>
    <property type="project" value="InterPro"/>
</dbReference>
<dbReference type="Proteomes" id="UP000267654">
    <property type="component" value="Unassembled WGS sequence"/>
</dbReference>
<dbReference type="AlphaFoldDB" id="A0A662DE96"/>
<evidence type="ECO:0000256" key="3">
    <source>
        <dbReference type="ARBA" id="ARBA00021718"/>
    </source>
</evidence>
<organism evidence="11 12">
    <name type="scientific">Aerophobetes bacterium</name>
    <dbReference type="NCBI Taxonomy" id="2030807"/>
    <lineage>
        <taxon>Bacteria</taxon>
        <taxon>Candidatus Aerophobota</taxon>
    </lineage>
</organism>
<evidence type="ECO:0000313" key="10">
    <source>
        <dbReference type="EMBL" id="HDN84779.1"/>
    </source>
</evidence>
<dbReference type="GO" id="GO:0005886">
    <property type="term" value="C:plasma membrane"/>
    <property type="evidence" value="ECO:0007669"/>
    <property type="project" value="UniProtKB-SubCell"/>
</dbReference>